<feature type="compositionally biased region" description="Pro residues" evidence="1">
    <location>
        <begin position="296"/>
        <end position="306"/>
    </location>
</feature>
<feature type="domain" description="Putative T7SS secretion signal" evidence="3">
    <location>
        <begin position="3"/>
        <end position="188"/>
    </location>
</feature>
<dbReference type="Proteomes" id="UP000199137">
    <property type="component" value="Unassembled WGS sequence"/>
</dbReference>
<gene>
    <name evidence="4" type="ORF">SAMN05421854_101497</name>
</gene>
<dbReference type="InterPro" id="IPR049082">
    <property type="entry name" value="T7SS_signal"/>
</dbReference>
<feature type="region of interest" description="Disordered" evidence="1">
    <location>
        <begin position="345"/>
        <end position="382"/>
    </location>
</feature>
<accession>A0A1I5E4P9</accession>
<proteinExistence type="predicted"/>
<protein>
    <submittedName>
        <fullName evidence="4">HNH/ENDO VII superfamily nuclease with conserved GHE residues</fullName>
    </submittedName>
</protein>
<feature type="domain" description="Toxin YqcG C-terminal" evidence="2">
    <location>
        <begin position="365"/>
        <end position="430"/>
    </location>
</feature>
<feature type="region of interest" description="Disordered" evidence="1">
    <location>
        <begin position="275"/>
        <end position="311"/>
    </location>
</feature>
<feature type="region of interest" description="Disordered" evidence="1">
    <location>
        <begin position="111"/>
        <end position="130"/>
    </location>
</feature>
<feature type="compositionally biased region" description="Basic and acidic residues" evidence="1">
    <location>
        <begin position="280"/>
        <end position="291"/>
    </location>
</feature>
<feature type="compositionally biased region" description="Basic and acidic residues" evidence="1">
    <location>
        <begin position="111"/>
        <end position="129"/>
    </location>
</feature>
<evidence type="ECO:0000256" key="1">
    <source>
        <dbReference type="SAM" id="MobiDB-lite"/>
    </source>
</evidence>
<dbReference type="AlphaFoldDB" id="A0A1I5E4P9"/>
<dbReference type="STRING" id="112413.SAMN05421854_101497"/>
<dbReference type="OrthoDB" id="5194739at2"/>
<dbReference type="EMBL" id="FOWC01000001">
    <property type="protein sequence ID" value="SFO06488.1"/>
    <property type="molecule type" value="Genomic_DNA"/>
</dbReference>
<sequence>MAELGETTDPKALVEGDPDAVFENARVLDARSRDATAAADQLRRIDTGAWQGTAADKFREDHQTEVPRWSDAGESLENAALALTDLANCLAWAQGQAAEAIAQWEKGENATREAKSQHDRAVADADARTRANAQNGDPTVVQAPAFQDPGEASRQAARDMLARARQQLAGEGERCAQAIRAEAELAPQDSQKQADANFFGGIWDSLKGAGESLYNLLADPAETVAAMADNLAHPVETFKQMVAWDDWAAGRGDRALGKVTGEILVGLATGGASRLLHKHGSGEHGEPKPDGHGSPAEPPPPVPKPVYEPTRNRVKLRKGTELAIIRDAPRTPDGQGFECEASGKIIPAQHNPDGSLTKVNPEDGKPDPNGMTVPEKGKYDMGHRPGDEWWRYKQEAEAGGYDRQRVIEDQNEPGRYRVEDRVANRSHEYELPP</sequence>
<evidence type="ECO:0000313" key="4">
    <source>
        <dbReference type="EMBL" id="SFO06488.1"/>
    </source>
</evidence>
<evidence type="ECO:0000259" key="2">
    <source>
        <dbReference type="Pfam" id="PF14410"/>
    </source>
</evidence>
<reference evidence="4 5" key="1">
    <citation type="submission" date="2016-10" db="EMBL/GenBank/DDBJ databases">
        <authorList>
            <person name="de Groot N.N."/>
        </authorList>
    </citation>
    <scope>NUCLEOTIDE SEQUENCE [LARGE SCALE GENOMIC DNA]</scope>
    <source>
        <strain evidence="4 5">DSM 44637</strain>
    </source>
</reference>
<dbReference type="InterPro" id="IPR026835">
    <property type="entry name" value="YqcG_C"/>
</dbReference>
<dbReference type="Pfam" id="PF21725">
    <property type="entry name" value="T7SS_signal"/>
    <property type="match status" value="1"/>
</dbReference>
<evidence type="ECO:0000313" key="5">
    <source>
        <dbReference type="Proteomes" id="UP000199137"/>
    </source>
</evidence>
<dbReference type="RefSeq" id="WP_093572072.1">
    <property type="nucleotide sequence ID" value="NZ_FOWC01000001.1"/>
</dbReference>
<organism evidence="4 5">
    <name type="scientific">Amycolatopsis rubida</name>
    <dbReference type="NCBI Taxonomy" id="112413"/>
    <lineage>
        <taxon>Bacteria</taxon>
        <taxon>Bacillati</taxon>
        <taxon>Actinomycetota</taxon>
        <taxon>Actinomycetes</taxon>
        <taxon>Pseudonocardiales</taxon>
        <taxon>Pseudonocardiaceae</taxon>
        <taxon>Amycolatopsis</taxon>
    </lineage>
</organism>
<dbReference type="Pfam" id="PF14410">
    <property type="entry name" value="GH-E"/>
    <property type="match status" value="1"/>
</dbReference>
<evidence type="ECO:0000259" key="3">
    <source>
        <dbReference type="Pfam" id="PF21725"/>
    </source>
</evidence>
<name>A0A1I5E4P9_9PSEU</name>